<protein>
    <recommendedName>
        <fullName evidence="7">FAD-binding domain-containing protein</fullName>
    </recommendedName>
</protein>
<sequence length="389" mass="43177">MTCHVLIVGGGLAGPCLALSLARRGIRSTIFEIRPHPDMQIFYDLIKAQGYTYTRMGAYTDDGEKLGDIAIGQEGGYPAVRIMRTKLHEVLLHKVKGMRNLAEIKWGVRLLKIEEDDQGVIASFEDGTTVKGDLLIGADGIHSKVRDHVLGPSSPKPIFTNTCTVNGFLPASDAVKPSPDFTFPAFMFTSSGLFMTIPIDPEGETLAWGHTGTAQERTREEWREYELSGEAVRLAKRDYEDVHAEPVRSLLDKMDASKAKVWAPYSIPELPKWHTARVCLVGDAAHALPPNGEGSAMAFEDAAIMSRLIEAKGDRSYEDLFEKFEEIRRPRIKTLQDDSGTTAALKAKVGPVGWYIKKWAFRGFFWWNGGVVKRFGKGTAYDVDQIDVQ</sequence>
<dbReference type="Pfam" id="PF01494">
    <property type="entry name" value="FAD_binding_3"/>
    <property type="match status" value="1"/>
</dbReference>
<dbReference type="PANTHER" id="PTHR13789">
    <property type="entry name" value="MONOOXYGENASE"/>
    <property type="match status" value="1"/>
</dbReference>
<dbReference type="InterPro" id="IPR036188">
    <property type="entry name" value="FAD/NAD-bd_sf"/>
</dbReference>
<dbReference type="InterPro" id="IPR050493">
    <property type="entry name" value="FAD-dep_Monooxygenase_BioMet"/>
</dbReference>
<evidence type="ECO:0000259" key="7">
    <source>
        <dbReference type="Pfam" id="PF01494"/>
    </source>
</evidence>
<dbReference type="AlphaFoldDB" id="A0AAJ8LNW5"/>
<organism evidence="8 9">
    <name type="scientific">Kwoniella shandongensis</name>
    <dbReference type="NCBI Taxonomy" id="1734106"/>
    <lineage>
        <taxon>Eukaryota</taxon>
        <taxon>Fungi</taxon>
        <taxon>Dikarya</taxon>
        <taxon>Basidiomycota</taxon>
        <taxon>Agaricomycotina</taxon>
        <taxon>Tremellomycetes</taxon>
        <taxon>Tremellales</taxon>
        <taxon>Cryptococcaceae</taxon>
        <taxon>Kwoniella</taxon>
    </lineage>
</organism>
<dbReference type="SUPFAM" id="SSF51905">
    <property type="entry name" value="FAD/NAD(P)-binding domain"/>
    <property type="match status" value="1"/>
</dbReference>
<dbReference type="Proteomes" id="UP000322225">
    <property type="component" value="Chromosome 12"/>
</dbReference>
<keyword evidence="5" id="KW-0503">Monooxygenase</keyword>
<keyword evidence="4" id="KW-0560">Oxidoreductase</keyword>
<evidence type="ECO:0000256" key="2">
    <source>
        <dbReference type="ARBA" id="ARBA00022630"/>
    </source>
</evidence>
<reference evidence="8" key="1">
    <citation type="submission" date="2017-08" db="EMBL/GenBank/DDBJ databases">
        <authorList>
            <person name="Cuomo C."/>
            <person name="Billmyre B."/>
            <person name="Heitman J."/>
        </authorList>
    </citation>
    <scope>NUCLEOTIDE SEQUENCE</scope>
    <source>
        <strain evidence="8">CBS 12478</strain>
    </source>
</reference>
<evidence type="ECO:0000256" key="5">
    <source>
        <dbReference type="ARBA" id="ARBA00023033"/>
    </source>
</evidence>
<reference evidence="8" key="2">
    <citation type="submission" date="2024-01" db="EMBL/GenBank/DDBJ databases">
        <title>Comparative genomics of Cryptococcus and Kwoniella reveals pathogenesis evolution and contrasting modes of karyotype evolution via chromosome fusion or intercentromeric recombination.</title>
        <authorList>
            <person name="Coelho M.A."/>
            <person name="David-Palma M."/>
            <person name="Shea T."/>
            <person name="Bowers K."/>
            <person name="McGinley-Smith S."/>
            <person name="Mohammad A.W."/>
            <person name="Gnirke A."/>
            <person name="Yurkov A.M."/>
            <person name="Nowrousian M."/>
            <person name="Sun S."/>
            <person name="Cuomo C.A."/>
            <person name="Heitman J."/>
        </authorList>
    </citation>
    <scope>NUCLEOTIDE SEQUENCE</scope>
    <source>
        <strain evidence="8">CBS 12478</strain>
    </source>
</reference>
<dbReference type="KEGG" id="ksn:43591723"/>
<proteinExistence type="inferred from homology"/>
<feature type="signal peptide" evidence="6">
    <location>
        <begin position="1"/>
        <end position="18"/>
    </location>
</feature>
<keyword evidence="9" id="KW-1185">Reference proteome</keyword>
<dbReference type="PANTHER" id="PTHR13789:SF309">
    <property type="entry name" value="PUTATIVE (AFU_ORTHOLOGUE AFUA_6G14510)-RELATED"/>
    <property type="match status" value="1"/>
</dbReference>
<dbReference type="Gene3D" id="3.50.50.60">
    <property type="entry name" value="FAD/NAD(P)-binding domain"/>
    <property type="match status" value="1"/>
</dbReference>
<feature type="domain" description="FAD-binding" evidence="7">
    <location>
        <begin position="46"/>
        <end position="337"/>
    </location>
</feature>
<keyword evidence="6" id="KW-0732">Signal</keyword>
<gene>
    <name evidence="8" type="ORF">CI109_106694</name>
</gene>
<evidence type="ECO:0000313" key="8">
    <source>
        <dbReference type="EMBL" id="WWD22203.1"/>
    </source>
</evidence>
<keyword evidence="2" id="KW-0285">Flavoprotein</keyword>
<accession>A0AAJ8LNW5</accession>
<dbReference type="Pfam" id="PF13450">
    <property type="entry name" value="NAD_binding_8"/>
    <property type="match status" value="1"/>
</dbReference>
<dbReference type="EMBL" id="CP144062">
    <property type="protein sequence ID" value="WWD22203.1"/>
    <property type="molecule type" value="Genomic_DNA"/>
</dbReference>
<dbReference type="GO" id="GO:0004497">
    <property type="term" value="F:monooxygenase activity"/>
    <property type="evidence" value="ECO:0007669"/>
    <property type="project" value="UniProtKB-KW"/>
</dbReference>
<dbReference type="InterPro" id="IPR002938">
    <property type="entry name" value="FAD-bd"/>
</dbReference>
<keyword evidence="3" id="KW-0274">FAD</keyword>
<dbReference type="GeneID" id="43591723"/>
<evidence type="ECO:0000313" key="9">
    <source>
        <dbReference type="Proteomes" id="UP000322225"/>
    </source>
</evidence>
<dbReference type="RefSeq" id="XP_065823959.1">
    <property type="nucleotide sequence ID" value="XM_065967887.1"/>
</dbReference>
<evidence type="ECO:0000256" key="6">
    <source>
        <dbReference type="SAM" id="SignalP"/>
    </source>
</evidence>
<name>A0AAJ8LNW5_9TREE</name>
<feature type="chain" id="PRO_5042566881" description="FAD-binding domain-containing protein" evidence="6">
    <location>
        <begin position="19"/>
        <end position="389"/>
    </location>
</feature>
<evidence type="ECO:0000256" key="4">
    <source>
        <dbReference type="ARBA" id="ARBA00023002"/>
    </source>
</evidence>
<dbReference type="PRINTS" id="PR00420">
    <property type="entry name" value="RNGMNOXGNASE"/>
</dbReference>
<evidence type="ECO:0000256" key="3">
    <source>
        <dbReference type="ARBA" id="ARBA00022827"/>
    </source>
</evidence>
<dbReference type="GO" id="GO:0071949">
    <property type="term" value="F:FAD binding"/>
    <property type="evidence" value="ECO:0007669"/>
    <property type="project" value="InterPro"/>
</dbReference>
<comment type="similarity">
    <text evidence="1">Belongs to the paxM FAD-dependent monooxygenase family.</text>
</comment>
<evidence type="ECO:0000256" key="1">
    <source>
        <dbReference type="ARBA" id="ARBA00007992"/>
    </source>
</evidence>